<proteinExistence type="predicted"/>
<dbReference type="Gene3D" id="3.30.200.20">
    <property type="entry name" value="Phosphorylase Kinase, domain 1"/>
    <property type="match status" value="1"/>
</dbReference>
<evidence type="ECO:0000256" key="1">
    <source>
        <dbReference type="PROSITE-ProRule" id="PRU10141"/>
    </source>
</evidence>
<feature type="binding site" evidence="1">
    <location>
        <position position="46"/>
    </location>
    <ligand>
        <name>ATP</name>
        <dbReference type="ChEBI" id="CHEBI:30616"/>
    </ligand>
</feature>
<dbReference type="PIRSF" id="PIRSF000654">
    <property type="entry name" value="Integrin-linked_kinase"/>
    <property type="match status" value="1"/>
</dbReference>
<evidence type="ECO:0000313" key="6">
    <source>
        <dbReference type="Proteomes" id="UP001152797"/>
    </source>
</evidence>
<name>A0A9P1C5E4_9DINO</name>
<organism evidence="3">
    <name type="scientific">Cladocopium goreaui</name>
    <dbReference type="NCBI Taxonomy" id="2562237"/>
    <lineage>
        <taxon>Eukaryota</taxon>
        <taxon>Sar</taxon>
        <taxon>Alveolata</taxon>
        <taxon>Dinophyceae</taxon>
        <taxon>Suessiales</taxon>
        <taxon>Symbiodiniaceae</taxon>
        <taxon>Cladocopium</taxon>
    </lineage>
</organism>
<gene>
    <name evidence="3" type="ORF">C1SCF055_LOCUS13236</name>
</gene>
<dbReference type="Pfam" id="PF00069">
    <property type="entry name" value="Pkinase"/>
    <property type="match status" value="1"/>
</dbReference>
<comment type="caution">
    <text evidence="3">The sequence shown here is derived from an EMBL/GenBank/DDBJ whole genome shotgun (WGS) entry which is preliminary data.</text>
</comment>
<dbReference type="EMBL" id="CAMXCT030001023">
    <property type="protein sequence ID" value="CAL4773144.1"/>
    <property type="molecule type" value="Genomic_DNA"/>
</dbReference>
<dbReference type="OrthoDB" id="4062651at2759"/>
<dbReference type="Proteomes" id="UP001152797">
    <property type="component" value="Unassembled WGS sequence"/>
</dbReference>
<dbReference type="InterPro" id="IPR011009">
    <property type="entry name" value="Kinase-like_dom_sf"/>
</dbReference>
<evidence type="ECO:0000313" key="3">
    <source>
        <dbReference type="EMBL" id="CAI3985832.1"/>
    </source>
</evidence>
<dbReference type="EMBL" id="CAMXCT020001023">
    <property type="protein sequence ID" value="CAL1139207.1"/>
    <property type="molecule type" value="Genomic_DNA"/>
</dbReference>
<reference evidence="3" key="1">
    <citation type="submission" date="2022-10" db="EMBL/GenBank/DDBJ databases">
        <authorList>
            <person name="Chen Y."/>
            <person name="Dougan E. K."/>
            <person name="Chan C."/>
            <person name="Rhodes N."/>
            <person name="Thang M."/>
        </authorList>
    </citation>
    <scope>NUCLEOTIDE SEQUENCE</scope>
</reference>
<dbReference type="GO" id="GO:0004674">
    <property type="term" value="F:protein serine/threonine kinase activity"/>
    <property type="evidence" value="ECO:0007669"/>
    <property type="project" value="TreeGrafter"/>
</dbReference>
<dbReference type="AlphaFoldDB" id="A0A9P1C5E4"/>
<dbReference type="InterPro" id="IPR017441">
    <property type="entry name" value="Protein_kinase_ATP_BS"/>
</dbReference>
<dbReference type="PROSITE" id="PS00107">
    <property type="entry name" value="PROTEIN_KINASE_ATP"/>
    <property type="match status" value="1"/>
</dbReference>
<dbReference type="InterPro" id="IPR000719">
    <property type="entry name" value="Prot_kinase_dom"/>
</dbReference>
<dbReference type="PROSITE" id="PS50011">
    <property type="entry name" value="PROTEIN_KINASE_DOM"/>
    <property type="match status" value="1"/>
</dbReference>
<dbReference type="Gene3D" id="1.10.510.10">
    <property type="entry name" value="Transferase(Phosphotransferase) domain 1"/>
    <property type="match status" value="1"/>
</dbReference>
<sequence length="292" mass="32206">MDHSELLEKLQQSERIQEVHELLGTGSFSYVFCCHVVGIEDQVAVKVLKQKDMLPGRGREAEFIQGLRHPNLVNVLGIVEEGTLHYVILELCTGGSLQDVIHEQEEDLWAEMPAVERLRAGYDIASALDYIHQQEILHRDIKSGNAFLHTPIVPGCGCPTVKVGDMGFARPVSEFSGMTQGVGTLRYMAPEVLSSGDYGVSADIFSFGILLHEMLSGSIPFSSKNEAALCLAIMGGQRPPFEELLEIGHIGEERLHQAWSILQACWAEDPDTRPTAGQVAEMIQELHSSLCR</sequence>
<accession>A0A9P1C5E4</accession>
<keyword evidence="1" id="KW-0067">ATP-binding</keyword>
<evidence type="ECO:0000259" key="2">
    <source>
        <dbReference type="PROSITE" id="PS50011"/>
    </source>
</evidence>
<feature type="domain" description="Protein kinase" evidence="2">
    <location>
        <begin position="17"/>
        <end position="290"/>
    </location>
</feature>
<keyword evidence="1" id="KW-0547">Nucleotide-binding</keyword>
<dbReference type="EMBL" id="CAMXCT010001023">
    <property type="protein sequence ID" value="CAI3985832.1"/>
    <property type="molecule type" value="Genomic_DNA"/>
</dbReference>
<keyword evidence="6" id="KW-1185">Reference proteome</keyword>
<dbReference type="InterPro" id="IPR051681">
    <property type="entry name" value="Ser/Thr_Kinases-Pseudokinases"/>
</dbReference>
<protein>
    <submittedName>
        <fullName evidence="5">Raf-like serine/threonine-protein kinase phl</fullName>
    </submittedName>
</protein>
<dbReference type="SUPFAM" id="SSF56112">
    <property type="entry name" value="Protein kinase-like (PK-like)"/>
    <property type="match status" value="1"/>
</dbReference>
<dbReference type="SMART" id="SM00220">
    <property type="entry name" value="S_TKc"/>
    <property type="match status" value="1"/>
</dbReference>
<reference evidence="4" key="2">
    <citation type="submission" date="2024-04" db="EMBL/GenBank/DDBJ databases">
        <authorList>
            <person name="Chen Y."/>
            <person name="Shah S."/>
            <person name="Dougan E. K."/>
            <person name="Thang M."/>
            <person name="Chan C."/>
        </authorList>
    </citation>
    <scope>NUCLEOTIDE SEQUENCE [LARGE SCALE GENOMIC DNA]</scope>
</reference>
<dbReference type="CDD" id="cd14014">
    <property type="entry name" value="STKc_PknB_like"/>
    <property type="match status" value="1"/>
</dbReference>
<evidence type="ECO:0000313" key="5">
    <source>
        <dbReference type="EMBL" id="CAL4773144.1"/>
    </source>
</evidence>
<evidence type="ECO:0000313" key="4">
    <source>
        <dbReference type="EMBL" id="CAL1139207.1"/>
    </source>
</evidence>
<dbReference type="PANTHER" id="PTHR44329">
    <property type="entry name" value="SERINE/THREONINE-PROTEIN KINASE TNNI3K-RELATED"/>
    <property type="match status" value="1"/>
</dbReference>
<keyword evidence="5" id="KW-0808">Transferase</keyword>
<dbReference type="GO" id="GO:0005524">
    <property type="term" value="F:ATP binding"/>
    <property type="evidence" value="ECO:0007669"/>
    <property type="project" value="UniProtKB-UniRule"/>
</dbReference>
<keyword evidence="5" id="KW-0418">Kinase</keyword>